<dbReference type="Pfam" id="PF00486">
    <property type="entry name" value="Trans_reg_C"/>
    <property type="match status" value="1"/>
</dbReference>
<keyword evidence="2 4" id="KW-0238">DNA-binding</keyword>
<evidence type="ECO:0000256" key="1">
    <source>
        <dbReference type="ARBA" id="ARBA00023015"/>
    </source>
</evidence>
<accession>A0ABV0ENC9</accession>
<dbReference type="InterPro" id="IPR016032">
    <property type="entry name" value="Sig_transdc_resp-reg_C-effctor"/>
</dbReference>
<protein>
    <recommendedName>
        <fullName evidence="5">OmpR/PhoB-type domain-containing protein</fullName>
    </recommendedName>
</protein>
<feature type="DNA-binding region" description="OmpR/PhoB-type" evidence="4">
    <location>
        <begin position="119"/>
        <end position="221"/>
    </location>
</feature>
<keyword evidence="7" id="KW-1185">Reference proteome</keyword>
<comment type="caution">
    <text evidence="6">The sequence shown here is derived from an EMBL/GenBank/DDBJ whole genome shotgun (WGS) entry which is preliminary data.</text>
</comment>
<evidence type="ECO:0000256" key="2">
    <source>
        <dbReference type="ARBA" id="ARBA00023125"/>
    </source>
</evidence>
<feature type="domain" description="OmpR/PhoB-type" evidence="5">
    <location>
        <begin position="119"/>
        <end position="221"/>
    </location>
</feature>
<keyword evidence="3" id="KW-0804">Transcription</keyword>
<evidence type="ECO:0000256" key="3">
    <source>
        <dbReference type="ARBA" id="ARBA00023163"/>
    </source>
</evidence>
<keyword evidence="1" id="KW-0805">Transcription regulation</keyword>
<name>A0ABV0ENC9_9ENTE</name>
<reference evidence="6 7" key="1">
    <citation type="submission" date="2024-02" db="EMBL/GenBank/DDBJ databases">
        <title>The Genome Sequence of Enterococcus sp. DIV0159.</title>
        <authorList>
            <person name="Earl A."/>
            <person name="Manson A."/>
            <person name="Gilmore M."/>
            <person name="Sanders J."/>
            <person name="Shea T."/>
            <person name="Howe W."/>
            <person name="Livny J."/>
            <person name="Cuomo C."/>
            <person name="Neafsey D."/>
            <person name="Birren B."/>
        </authorList>
    </citation>
    <scope>NUCLEOTIDE SEQUENCE [LARGE SCALE GENOMIC DNA]</scope>
    <source>
        <strain evidence="6 7">665A</strain>
    </source>
</reference>
<dbReference type="InterPro" id="IPR001867">
    <property type="entry name" value="OmpR/PhoB-type_DNA-bd"/>
</dbReference>
<dbReference type="SUPFAM" id="SSF46894">
    <property type="entry name" value="C-terminal effector domain of the bipartite response regulators"/>
    <property type="match status" value="1"/>
</dbReference>
<dbReference type="SMART" id="SM00862">
    <property type="entry name" value="Trans_reg_C"/>
    <property type="match status" value="1"/>
</dbReference>
<evidence type="ECO:0000256" key="4">
    <source>
        <dbReference type="PROSITE-ProRule" id="PRU01091"/>
    </source>
</evidence>
<dbReference type="InterPro" id="IPR036388">
    <property type="entry name" value="WH-like_DNA-bd_sf"/>
</dbReference>
<dbReference type="RefSeq" id="WP_207703260.1">
    <property type="nucleotide sequence ID" value="NZ_JAFREL020000001.1"/>
</dbReference>
<evidence type="ECO:0000313" key="6">
    <source>
        <dbReference type="EMBL" id="MEO1769228.1"/>
    </source>
</evidence>
<evidence type="ECO:0000313" key="7">
    <source>
        <dbReference type="Proteomes" id="UP000664357"/>
    </source>
</evidence>
<gene>
    <name evidence="6" type="ORF">JZO67_001179</name>
</gene>
<evidence type="ECO:0000259" key="5">
    <source>
        <dbReference type="PROSITE" id="PS51755"/>
    </source>
</evidence>
<proteinExistence type="predicted"/>
<dbReference type="EMBL" id="JAFREL020000001">
    <property type="protein sequence ID" value="MEO1769228.1"/>
    <property type="molecule type" value="Genomic_DNA"/>
</dbReference>
<dbReference type="CDD" id="cd00383">
    <property type="entry name" value="trans_reg_C"/>
    <property type="match status" value="1"/>
</dbReference>
<organism evidence="6 7">
    <name type="scientific">Candidatus Enterococcus ferrettii</name>
    <dbReference type="NCBI Taxonomy" id="2815324"/>
    <lineage>
        <taxon>Bacteria</taxon>
        <taxon>Bacillati</taxon>
        <taxon>Bacillota</taxon>
        <taxon>Bacilli</taxon>
        <taxon>Lactobacillales</taxon>
        <taxon>Enterococcaceae</taxon>
        <taxon>Enterococcus</taxon>
    </lineage>
</organism>
<dbReference type="Gene3D" id="1.10.10.10">
    <property type="entry name" value="Winged helix-like DNA-binding domain superfamily/Winged helix DNA-binding domain"/>
    <property type="match status" value="1"/>
</dbReference>
<dbReference type="PROSITE" id="PS51755">
    <property type="entry name" value="OMPR_PHOB"/>
    <property type="match status" value="1"/>
</dbReference>
<sequence>MKPILLLTKSILHEVPLQQRLQEFNQEVFSTSELLPVMCNRENQQRTRLLFYFSRVLISETVGDIELGHLLPTLQDHDMPVIRVVDNLPTTEERKNWEERGVTDWLPMNHSLECLRETVISIELPKETLFEAGQGASYQQAAVKSIRFSKNERKLIELMLATPNQVWSRQQLCQQVWGEESESNKSQLSFLISKIKRKLNSLAVSGDVIETHWGSGYLVPKNYASLIKELLLRG</sequence>
<dbReference type="Proteomes" id="UP000664357">
    <property type="component" value="Unassembled WGS sequence"/>
</dbReference>